<evidence type="ECO:0000313" key="2">
    <source>
        <dbReference type="EMBL" id="EAS07109.2"/>
    </source>
</evidence>
<keyword evidence="1" id="KW-0812">Transmembrane</keyword>
<gene>
    <name evidence="2" type="ORF">TTHERM_00683150</name>
</gene>
<dbReference type="GO" id="GO:0003254">
    <property type="term" value="P:regulation of membrane depolarization"/>
    <property type="evidence" value="ECO:0007669"/>
    <property type="project" value="TreeGrafter"/>
</dbReference>
<sequence length="1134" mass="133909">MIYQKNSEKANAKVEQSSFLDNKIMVQMHMSDDQALRDIPKRKETIIESEKMAASSLNNSIKPISKRVINDQKSNYNKHANLNNKNKNELDLILNNKINVSDYQDHMSEQLRQSSFFIDSPQKKQSFAFQQAQQTKQQNEQQYTFSNHASVIDDGVLILNNINYQLQKLQNEPIKKQASQIQEVNENTSNQRDITIHSKFTQNISEAYQLKSFKKKEKNTFQLIKFHIINYIFQRTLFGKTKQLSSQIRKQIGDLSDNFDDFTNNQSDGINLSKEKDNKQLKKIKLFPLFLNWVKNLIEIAFNENSLSFILYTIIITSWNIIYLYISSLQIIFDVLSSSKLQNTLMISTLSIWIIDLIVQLLIITLQKNEFLNKQHNFFQKIIARKIHIEIIPFIFEIVYLVLFQNQYMRIPLLFKILTVNIALDKIKLFLLKTLKNNYFKIDVILLFSKLLFFFHLIACIYFIIAQIQSKSLKRSYSWFDSINEPKQNDKIFQYFTAFQWAYFFGKMSSDRYGSQDQFQLFLQSFWSIFSILIFAYVFASLKNILKSYYQRVQNYTQDLKALCSYSSYSNITLSLLQEMAEDMHKKFQQKQEEEIWQEDQILSKLNKPLQQALMDQSKIQILKKYPCFWQIFSNKINKQIPHIMLTEFYNEGQIIEPLKQSDCYFYLLLQGQAEIYVKSNFVSNTHLPEESKKVDIQRILKGYSQIDNSSYSDCPFQEEQNHKEKSAKTLVSGEFFGTTELITGIKQDYFVKCTKNSIFIKIKRLELLEIIKKNDRDYQIFMEMKDRIINTQRYQFLGEKCIFCHSKDHLFSNCGMVNIDKSSSLAFMKSVQSQEQTRNSQYQRKRKLKTQFIYIEGDEEQSQSNMTLEDTIDRINSLKDQLQVNTNLMNQQYIQSLEDNVLPDLQQVMISQHSLNSSNIQIPLKQRRSISFTTHSYKQEQDVRSENTYMMPSVEDGISYQSEIYRDPSSRTLDKNKQSKLSVNTPLKRYSESNFTHKDSAQQDTISTKNEKLDQLYPSSIQNSSLIDFQADKKLNKSQFANKRKSVSVMWKDSNYNYGSLKNLNFTINQALQTLDTCQDKWKFDFVKEFKYYYPRYNISNILNKFSVIQTTQKIIQKSKQKRSIFEIQPSTN</sequence>
<dbReference type="InterPro" id="IPR014710">
    <property type="entry name" value="RmlC-like_jellyroll"/>
</dbReference>
<organism evidence="2 3">
    <name type="scientific">Tetrahymena thermophila (strain SB210)</name>
    <dbReference type="NCBI Taxonomy" id="312017"/>
    <lineage>
        <taxon>Eukaryota</taxon>
        <taxon>Sar</taxon>
        <taxon>Alveolata</taxon>
        <taxon>Ciliophora</taxon>
        <taxon>Intramacronucleata</taxon>
        <taxon>Oligohymenophorea</taxon>
        <taxon>Hymenostomatida</taxon>
        <taxon>Tetrahymenina</taxon>
        <taxon>Tetrahymenidae</taxon>
        <taxon>Tetrahymena</taxon>
    </lineage>
</organism>
<reference evidence="3" key="1">
    <citation type="journal article" date="2006" name="PLoS Biol.">
        <title>Macronuclear genome sequence of the ciliate Tetrahymena thermophila, a model eukaryote.</title>
        <authorList>
            <person name="Eisen J.A."/>
            <person name="Coyne R.S."/>
            <person name="Wu M."/>
            <person name="Wu D."/>
            <person name="Thiagarajan M."/>
            <person name="Wortman J.R."/>
            <person name="Badger J.H."/>
            <person name="Ren Q."/>
            <person name="Amedeo P."/>
            <person name="Jones K.M."/>
            <person name="Tallon L.J."/>
            <person name="Delcher A.L."/>
            <person name="Salzberg S.L."/>
            <person name="Silva J.C."/>
            <person name="Haas B.J."/>
            <person name="Majoros W.H."/>
            <person name="Farzad M."/>
            <person name="Carlton J.M."/>
            <person name="Smith R.K. Jr."/>
            <person name="Garg J."/>
            <person name="Pearlman R.E."/>
            <person name="Karrer K.M."/>
            <person name="Sun L."/>
            <person name="Manning G."/>
            <person name="Elde N.C."/>
            <person name="Turkewitz A.P."/>
            <person name="Asai D.J."/>
            <person name="Wilkes D.E."/>
            <person name="Wang Y."/>
            <person name="Cai H."/>
            <person name="Collins K."/>
            <person name="Stewart B.A."/>
            <person name="Lee S.R."/>
            <person name="Wilamowska K."/>
            <person name="Weinberg Z."/>
            <person name="Ruzzo W.L."/>
            <person name="Wloga D."/>
            <person name="Gaertig J."/>
            <person name="Frankel J."/>
            <person name="Tsao C.-C."/>
            <person name="Gorovsky M.A."/>
            <person name="Keeling P.J."/>
            <person name="Waller R.F."/>
            <person name="Patron N.J."/>
            <person name="Cherry J.M."/>
            <person name="Stover N.A."/>
            <person name="Krieger C.J."/>
            <person name="del Toro C."/>
            <person name="Ryder H.F."/>
            <person name="Williamson S.C."/>
            <person name="Barbeau R.A."/>
            <person name="Hamilton E.P."/>
            <person name="Orias E."/>
        </authorList>
    </citation>
    <scope>NUCLEOTIDE SEQUENCE [LARGE SCALE GENOMIC DNA]</scope>
    <source>
        <strain evidence="3">SB210</strain>
    </source>
</reference>
<dbReference type="PANTHER" id="PTHR45689">
    <property type="entry name" value="I[[H]] CHANNEL, ISOFORM E"/>
    <property type="match status" value="1"/>
</dbReference>
<dbReference type="InParanoid" id="I7LY05"/>
<feature type="transmembrane region" description="Helical" evidence="1">
    <location>
        <begin position="345"/>
        <end position="366"/>
    </location>
</feature>
<dbReference type="RefSeq" id="XP_001027351.2">
    <property type="nucleotide sequence ID" value="XM_001027351.3"/>
</dbReference>
<keyword evidence="1" id="KW-0472">Membrane</keyword>
<dbReference type="AlphaFoldDB" id="I7LY05"/>
<dbReference type="Proteomes" id="UP000009168">
    <property type="component" value="Unassembled WGS sequence"/>
</dbReference>
<dbReference type="GO" id="GO:0035725">
    <property type="term" value="P:sodium ion transmembrane transport"/>
    <property type="evidence" value="ECO:0007669"/>
    <property type="project" value="TreeGrafter"/>
</dbReference>
<dbReference type="GO" id="GO:0005249">
    <property type="term" value="F:voltage-gated potassium channel activity"/>
    <property type="evidence" value="ECO:0007669"/>
    <property type="project" value="TreeGrafter"/>
</dbReference>
<keyword evidence="3" id="KW-1185">Reference proteome</keyword>
<evidence type="ECO:0000256" key="1">
    <source>
        <dbReference type="SAM" id="Phobius"/>
    </source>
</evidence>
<dbReference type="KEGG" id="tet:TTHERM_00683150"/>
<feature type="transmembrane region" description="Helical" evidence="1">
    <location>
        <begin position="444"/>
        <end position="465"/>
    </location>
</feature>
<dbReference type="EMBL" id="GG662247">
    <property type="protein sequence ID" value="EAS07109.2"/>
    <property type="molecule type" value="Genomic_DNA"/>
</dbReference>
<feature type="transmembrane region" description="Helical" evidence="1">
    <location>
        <begin position="309"/>
        <end position="333"/>
    </location>
</feature>
<dbReference type="GO" id="GO:0098855">
    <property type="term" value="C:HCN channel complex"/>
    <property type="evidence" value="ECO:0007669"/>
    <property type="project" value="TreeGrafter"/>
</dbReference>
<accession>I7LY05</accession>
<evidence type="ECO:0000313" key="3">
    <source>
        <dbReference type="Proteomes" id="UP000009168"/>
    </source>
</evidence>
<name>I7LY05_TETTS</name>
<dbReference type="InterPro" id="IPR051413">
    <property type="entry name" value="K/Na_HCN_channel"/>
</dbReference>
<dbReference type="PANTHER" id="PTHR45689:SF5">
    <property type="entry name" value="I[[H]] CHANNEL, ISOFORM E"/>
    <property type="match status" value="1"/>
</dbReference>
<feature type="transmembrane region" description="Helical" evidence="1">
    <location>
        <begin position="387"/>
        <end position="405"/>
    </location>
</feature>
<dbReference type="Gene3D" id="2.60.120.10">
    <property type="entry name" value="Jelly Rolls"/>
    <property type="match status" value="1"/>
</dbReference>
<feature type="transmembrane region" description="Helical" evidence="1">
    <location>
        <begin position="521"/>
        <end position="540"/>
    </location>
</feature>
<keyword evidence="1" id="KW-1133">Transmembrane helix</keyword>
<proteinExistence type="predicted"/>
<dbReference type="GeneID" id="7824754"/>
<dbReference type="SUPFAM" id="SSF81324">
    <property type="entry name" value="Voltage-gated potassium channels"/>
    <property type="match status" value="1"/>
</dbReference>
<dbReference type="SUPFAM" id="SSF51206">
    <property type="entry name" value="cAMP-binding domain-like"/>
    <property type="match status" value="1"/>
</dbReference>
<protein>
    <submittedName>
        <fullName evidence="2">Cyclic nucleotide-binding domain protein</fullName>
    </submittedName>
</protein>
<dbReference type="InterPro" id="IPR018490">
    <property type="entry name" value="cNMP-bd_dom_sf"/>
</dbReference>